<evidence type="ECO:0000259" key="3">
    <source>
        <dbReference type="Pfam" id="PF22936"/>
    </source>
</evidence>
<comment type="caution">
    <text evidence="4">The sequence shown here is derived from an EMBL/GenBank/DDBJ whole genome shotgun (WGS) entry which is preliminary data.</text>
</comment>
<evidence type="ECO:0000259" key="2">
    <source>
        <dbReference type="Pfam" id="PF13976"/>
    </source>
</evidence>
<feature type="domain" description="Retrovirus-related Pol polyprotein from transposon TNT 1-94-like beta-barrel" evidence="3">
    <location>
        <begin position="46"/>
        <end position="81"/>
    </location>
</feature>
<organism evidence="4 5">
    <name type="scientific">Mucuna pruriens</name>
    <name type="common">Velvet bean</name>
    <name type="synonym">Dolichos pruriens</name>
    <dbReference type="NCBI Taxonomy" id="157652"/>
    <lineage>
        <taxon>Eukaryota</taxon>
        <taxon>Viridiplantae</taxon>
        <taxon>Streptophyta</taxon>
        <taxon>Embryophyta</taxon>
        <taxon>Tracheophyta</taxon>
        <taxon>Spermatophyta</taxon>
        <taxon>Magnoliopsida</taxon>
        <taxon>eudicotyledons</taxon>
        <taxon>Gunneridae</taxon>
        <taxon>Pentapetalae</taxon>
        <taxon>rosids</taxon>
        <taxon>fabids</taxon>
        <taxon>Fabales</taxon>
        <taxon>Fabaceae</taxon>
        <taxon>Papilionoideae</taxon>
        <taxon>50 kb inversion clade</taxon>
        <taxon>NPAAA clade</taxon>
        <taxon>indigoferoid/millettioid clade</taxon>
        <taxon>Phaseoleae</taxon>
        <taxon>Mucuna</taxon>
    </lineage>
</organism>
<dbReference type="GO" id="GO:0006508">
    <property type="term" value="P:proteolysis"/>
    <property type="evidence" value="ECO:0007669"/>
    <property type="project" value="UniProtKB-KW"/>
</dbReference>
<accession>A0A371GRL6</accession>
<feature type="domain" description="GAG-pre-integrase" evidence="2">
    <location>
        <begin position="117"/>
        <end position="177"/>
    </location>
</feature>
<dbReference type="PANTHER" id="PTHR42648:SF18">
    <property type="entry name" value="RETROTRANSPOSON, UNCLASSIFIED-LIKE PROTEIN"/>
    <property type="match status" value="1"/>
</dbReference>
<dbReference type="Pfam" id="PF13976">
    <property type="entry name" value="gag_pre-integrs"/>
    <property type="match status" value="1"/>
</dbReference>
<dbReference type="STRING" id="157652.A0A371GRL6"/>
<keyword evidence="1" id="KW-0378">Hydrolase</keyword>
<evidence type="ECO:0000256" key="1">
    <source>
        <dbReference type="ARBA" id="ARBA00022670"/>
    </source>
</evidence>
<name>A0A371GRL6_MUCPR</name>
<dbReference type="PANTHER" id="PTHR42648">
    <property type="entry name" value="TRANSPOSASE, PUTATIVE-RELATED"/>
    <property type="match status" value="1"/>
</dbReference>
<dbReference type="GO" id="GO:0008233">
    <property type="term" value="F:peptidase activity"/>
    <property type="evidence" value="ECO:0007669"/>
    <property type="project" value="UniProtKB-KW"/>
</dbReference>
<dbReference type="EMBL" id="QJKJ01004676">
    <property type="protein sequence ID" value="RDX93199.1"/>
    <property type="molecule type" value="Genomic_DNA"/>
</dbReference>
<evidence type="ECO:0000313" key="4">
    <source>
        <dbReference type="EMBL" id="RDX93199.1"/>
    </source>
</evidence>
<dbReference type="InterPro" id="IPR025724">
    <property type="entry name" value="GAG-pre-integrase_dom"/>
</dbReference>
<sequence>MGHPLFRCWKRPYAKCSKCNQICHEVEEDQLFVATCFSNNNTCESWLIDSHCTNHMTYDKELFKQLESIKVKWVKIGNLLEKGFNVVFEDNICILKDLPSQEMFKVKIKKKGFSPDPMKEEQTAFPVTTNSIDLRHKRLGHFQHSRISYMLKNQLVRGAPSLSEKLVECEACQFGKQTRKSFPESSWRSSQKLQLIHTNLARPQRTSSLNEKVAVMFWKFKANVENQNNS</sequence>
<feature type="non-terminal residue" evidence="4">
    <location>
        <position position="1"/>
    </location>
</feature>
<gene>
    <name evidence="4" type="ORF">CR513_24577</name>
</gene>
<dbReference type="InterPro" id="IPR039537">
    <property type="entry name" value="Retrotran_Ty1/copia-like"/>
</dbReference>
<dbReference type="Pfam" id="PF22936">
    <property type="entry name" value="Pol_BBD"/>
    <property type="match status" value="1"/>
</dbReference>
<dbReference type="OrthoDB" id="1072921at2759"/>
<protein>
    <submittedName>
        <fullName evidence="4">Uncharacterized protein</fullName>
    </submittedName>
</protein>
<keyword evidence="5" id="KW-1185">Reference proteome</keyword>
<dbReference type="AlphaFoldDB" id="A0A371GRL6"/>
<proteinExistence type="predicted"/>
<keyword evidence="1" id="KW-0645">Protease</keyword>
<evidence type="ECO:0000313" key="5">
    <source>
        <dbReference type="Proteomes" id="UP000257109"/>
    </source>
</evidence>
<dbReference type="InterPro" id="IPR054722">
    <property type="entry name" value="PolX-like_BBD"/>
</dbReference>
<reference evidence="4" key="1">
    <citation type="submission" date="2018-05" db="EMBL/GenBank/DDBJ databases">
        <title>Draft genome of Mucuna pruriens seed.</title>
        <authorList>
            <person name="Nnadi N.E."/>
            <person name="Vos R."/>
            <person name="Hasami M.H."/>
            <person name="Devisetty U.K."/>
            <person name="Aguiy J.C."/>
        </authorList>
    </citation>
    <scope>NUCLEOTIDE SEQUENCE [LARGE SCALE GENOMIC DNA]</scope>
    <source>
        <strain evidence="4">JCA_2017</strain>
    </source>
</reference>
<dbReference type="Proteomes" id="UP000257109">
    <property type="component" value="Unassembled WGS sequence"/>
</dbReference>